<accession>A0A6M3XL12</accession>
<gene>
    <name evidence="2" type="ORF">TM448B01325_0001</name>
</gene>
<feature type="region of interest" description="Disordered" evidence="1">
    <location>
        <begin position="28"/>
        <end position="48"/>
    </location>
</feature>
<protein>
    <submittedName>
        <fullName evidence="2">Uncharacterized protein</fullName>
    </submittedName>
</protein>
<evidence type="ECO:0000256" key="1">
    <source>
        <dbReference type="SAM" id="MobiDB-lite"/>
    </source>
</evidence>
<sequence length="141" mass="15885">MARVTPDEFVEKHSRRLKGAVDDMRRGIERVSESPTAKAANKKDKMRSNINASIDSGKWERGLRRVPLEEWKGKMINKGLGRVATGIDEAAPKVRSFAADLLPYEDTLKAHVDKMPDTTLEDSINRATTWMRGMAKFSRKG</sequence>
<dbReference type="AlphaFoldDB" id="A0A6M3XL12"/>
<reference evidence="2" key="1">
    <citation type="submission" date="2020-03" db="EMBL/GenBank/DDBJ databases">
        <title>The deep terrestrial virosphere.</title>
        <authorList>
            <person name="Holmfeldt K."/>
            <person name="Nilsson E."/>
            <person name="Simone D."/>
            <person name="Lopez-Fernandez M."/>
            <person name="Wu X."/>
            <person name="de Brujin I."/>
            <person name="Lundin D."/>
            <person name="Andersson A."/>
            <person name="Bertilsson S."/>
            <person name="Dopson M."/>
        </authorList>
    </citation>
    <scope>NUCLEOTIDE SEQUENCE</scope>
    <source>
        <strain evidence="2">TM448B01325</strain>
    </source>
</reference>
<dbReference type="EMBL" id="MT144734">
    <property type="protein sequence ID" value="QJH98442.1"/>
    <property type="molecule type" value="Genomic_DNA"/>
</dbReference>
<evidence type="ECO:0000313" key="2">
    <source>
        <dbReference type="EMBL" id="QJH98442.1"/>
    </source>
</evidence>
<name>A0A6M3XL12_9ZZZZ</name>
<organism evidence="2">
    <name type="scientific">viral metagenome</name>
    <dbReference type="NCBI Taxonomy" id="1070528"/>
    <lineage>
        <taxon>unclassified sequences</taxon>
        <taxon>metagenomes</taxon>
        <taxon>organismal metagenomes</taxon>
    </lineage>
</organism>
<proteinExistence type="predicted"/>